<dbReference type="InterPro" id="IPR003599">
    <property type="entry name" value="Ig_sub"/>
</dbReference>
<dbReference type="PROSITE" id="PS50835">
    <property type="entry name" value="IG_LIKE"/>
    <property type="match status" value="5"/>
</dbReference>
<dbReference type="GeneID" id="106120698"/>
<dbReference type="AlphaFoldDB" id="A0AAJ6ZFP8"/>
<dbReference type="SUPFAM" id="SSF53300">
    <property type="entry name" value="vWA-like"/>
    <property type="match status" value="1"/>
</dbReference>
<dbReference type="InterPro" id="IPR050958">
    <property type="entry name" value="Cell_Adh-Cytoskel_Orgn"/>
</dbReference>
<dbReference type="GO" id="GO:0007156">
    <property type="term" value="P:homophilic cell adhesion via plasma membrane adhesion molecules"/>
    <property type="evidence" value="ECO:0007669"/>
    <property type="project" value="TreeGrafter"/>
</dbReference>
<feature type="domain" description="Ig-like" evidence="6">
    <location>
        <begin position="595"/>
        <end position="684"/>
    </location>
</feature>
<feature type="chain" id="PRO_5042600506" evidence="5">
    <location>
        <begin position="17"/>
        <end position="867"/>
    </location>
</feature>
<dbReference type="PANTHER" id="PTHR45080:SF32">
    <property type="entry name" value="MAM DOMAIN CONTAINING GLYCOSYLPHOSPHATIDYLINOSITOL ANCHOR 1"/>
    <property type="match status" value="1"/>
</dbReference>
<evidence type="ECO:0000313" key="7">
    <source>
        <dbReference type="RefSeq" id="XP_013171524.1"/>
    </source>
</evidence>
<dbReference type="PANTHER" id="PTHR45080">
    <property type="entry name" value="CONTACTIN 5"/>
    <property type="match status" value="1"/>
</dbReference>
<dbReference type="GO" id="GO:0005886">
    <property type="term" value="C:plasma membrane"/>
    <property type="evidence" value="ECO:0007669"/>
    <property type="project" value="TreeGrafter"/>
</dbReference>
<protein>
    <submittedName>
        <fullName evidence="7">Hemicentin-1-like</fullName>
    </submittedName>
</protein>
<dbReference type="RefSeq" id="XP_013171524.1">
    <property type="nucleotide sequence ID" value="XM_013316070.1"/>
</dbReference>
<keyword evidence="3 5" id="KW-0732">Signal</keyword>
<dbReference type="InterPro" id="IPR013783">
    <property type="entry name" value="Ig-like_fold"/>
</dbReference>
<reference evidence="7" key="1">
    <citation type="submission" date="2025-08" db="UniProtKB">
        <authorList>
            <consortium name="RefSeq"/>
        </authorList>
    </citation>
    <scope>IDENTIFICATION</scope>
</reference>
<dbReference type="Proteomes" id="UP000694872">
    <property type="component" value="Unplaced"/>
</dbReference>
<dbReference type="Gene3D" id="3.40.50.410">
    <property type="entry name" value="von Willebrand factor, type A domain"/>
    <property type="match status" value="1"/>
</dbReference>
<evidence type="ECO:0000256" key="5">
    <source>
        <dbReference type="SAM" id="SignalP"/>
    </source>
</evidence>
<organism evidence="7">
    <name type="scientific">Papilio xuthus</name>
    <name type="common">Asian swallowtail butterfly</name>
    <dbReference type="NCBI Taxonomy" id="66420"/>
    <lineage>
        <taxon>Eukaryota</taxon>
        <taxon>Metazoa</taxon>
        <taxon>Ecdysozoa</taxon>
        <taxon>Arthropoda</taxon>
        <taxon>Hexapoda</taxon>
        <taxon>Insecta</taxon>
        <taxon>Pterygota</taxon>
        <taxon>Neoptera</taxon>
        <taxon>Endopterygota</taxon>
        <taxon>Lepidoptera</taxon>
        <taxon>Glossata</taxon>
        <taxon>Ditrysia</taxon>
        <taxon>Papilionoidea</taxon>
        <taxon>Papilionidae</taxon>
        <taxon>Papilioninae</taxon>
        <taxon>Papilio</taxon>
    </lineage>
</organism>
<keyword evidence="4" id="KW-0393">Immunoglobulin domain</keyword>
<gene>
    <name evidence="7" type="primary">LOC106120698</name>
</gene>
<dbReference type="GO" id="GO:0050808">
    <property type="term" value="P:synapse organization"/>
    <property type="evidence" value="ECO:0007669"/>
    <property type="project" value="TreeGrafter"/>
</dbReference>
<dbReference type="GO" id="GO:0030424">
    <property type="term" value="C:axon"/>
    <property type="evidence" value="ECO:0007669"/>
    <property type="project" value="TreeGrafter"/>
</dbReference>
<evidence type="ECO:0000256" key="3">
    <source>
        <dbReference type="ARBA" id="ARBA00022729"/>
    </source>
</evidence>
<dbReference type="KEGG" id="pxu:106120698"/>
<proteinExistence type="predicted"/>
<dbReference type="SMART" id="SM00409">
    <property type="entry name" value="IG"/>
    <property type="match status" value="4"/>
</dbReference>
<dbReference type="GO" id="GO:0043025">
    <property type="term" value="C:neuronal cell body"/>
    <property type="evidence" value="ECO:0007669"/>
    <property type="project" value="TreeGrafter"/>
</dbReference>
<feature type="signal peptide" evidence="5">
    <location>
        <begin position="1"/>
        <end position="16"/>
    </location>
</feature>
<evidence type="ECO:0000256" key="2">
    <source>
        <dbReference type="ARBA" id="ARBA00022525"/>
    </source>
</evidence>
<feature type="domain" description="Ig-like" evidence="6">
    <location>
        <begin position="407"/>
        <end position="491"/>
    </location>
</feature>
<dbReference type="Pfam" id="PF13927">
    <property type="entry name" value="Ig_3"/>
    <property type="match status" value="4"/>
</dbReference>
<dbReference type="SUPFAM" id="SSF48726">
    <property type="entry name" value="Immunoglobulin"/>
    <property type="match status" value="4"/>
</dbReference>
<evidence type="ECO:0000259" key="6">
    <source>
        <dbReference type="PROSITE" id="PS50835"/>
    </source>
</evidence>
<name>A0AAJ6ZFP8_PAPXU</name>
<dbReference type="InterPro" id="IPR007110">
    <property type="entry name" value="Ig-like_dom"/>
</dbReference>
<dbReference type="GO" id="GO:0008046">
    <property type="term" value="F:axon guidance receptor activity"/>
    <property type="evidence" value="ECO:0007669"/>
    <property type="project" value="TreeGrafter"/>
</dbReference>
<dbReference type="Gene3D" id="2.60.40.10">
    <property type="entry name" value="Immunoglobulins"/>
    <property type="match status" value="5"/>
</dbReference>
<dbReference type="Pfam" id="PF25106">
    <property type="entry name" value="VWA_4"/>
    <property type="match status" value="1"/>
</dbReference>
<sequence>MLLFFVLLYFSNFVTANEYGKKSFTIVLDTTISMREEIDILKSNIESILKTPLSDIDNYILVPFDDPGFGPPIILQTPSKLVELVNIVEVSGGNECPENSLPAIEQALTVSKPNSMIFVFTDGYARNNSKLNSIENLCRSTNSQVIIFLSGKCVSSGSKSVVGTIDAYFDVAKSCSGSVIQLQLNNFRQVFRMMKEISKTDWTEIVANKIFTGSEQFTISIDGYTKDMVITVTGEYPNVEILDENGQIPAIDRIVNTLHSKVLRLISPPVGTYSVKIFCQGKTLVTIYKRREVNFRLGFSPKLARSLKETTNLPLPGTVNYISIAIAEISIELNSIYIRFNGRRVKKIDVEIVDRSLGLYSAQEYFEPDTSFKITIYGHDESYQVIKGSTGTLTPQKMIQELQVKRPKIEWIEPKEALVEYMANITLACKASGYPKPTISWSDEIGNIFPSEDALLETRSVFISYAYVDKVTENNTIHCKAESKEGEDTLTMDLFVNRTLMFEVLEYPQDATFEYSTEGQLSCKVDAYPEATIQWYHNDSLVENGDNLEILSDQSMLLLKYMTPQLTGEYRCEINNNIQSKRYTAIVDISGVELPEIELNDSELVLRLDDWVNIECTIKKGKPAPKVTWKFKTDNGYEDIPEGVSAEENHLKIPSVKTEHIGIYKCEAENIFGTDSKELLIKVEYPPKIKFYDKLKIVRLDEDVELSCEVDAIPKAEVRWQKKQDDIIIPLDSRHETDEWNTLRFTASSVDSGNYYCIAENYLGRAERVVTLNVLVPPYIDPPPRKIITIRTGESVTLQCHVHHGHPEPSTKWEFIALNSTLTTLLRGSSVNDLTLNNVSKTHEGSYICLAENMAGSDTIKIDLKIF</sequence>
<dbReference type="GO" id="GO:0032991">
    <property type="term" value="C:protein-containing complex"/>
    <property type="evidence" value="ECO:0007669"/>
    <property type="project" value="UniProtKB-ARBA"/>
</dbReference>
<dbReference type="SMART" id="SM00408">
    <property type="entry name" value="IGc2"/>
    <property type="match status" value="4"/>
</dbReference>
<dbReference type="InterPro" id="IPR003598">
    <property type="entry name" value="Ig_sub2"/>
</dbReference>
<feature type="domain" description="Ig-like" evidence="6">
    <location>
        <begin position="502"/>
        <end position="590"/>
    </location>
</feature>
<dbReference type="InterPro" id="IPR056861">
    <property type="entry name" value="HMCN1-like_VWA"/>
</dbReference>
<feature type="domain" description="Ig-like" evidence="6">
    <location>
        <begin position="687"/>
        <end position="773"/>
    </location>
</feature>
<comment type="subcellular location">
    <subcellularLocation>
        <location evidence="1">Secreted</location>
    </subcellularLocation>
</comment>
<keyword evidence="2" id="KW-0964">Secreted</keyword>
<dbReference type="InterPro" id="IPR036465">
    <property type="entry name" value="vWFA_dom_sf"/>
</dbReference>
<evidence type="ECO:0000256" key="4">
    <source>
        <dbReference type="ARBA" id="ARBA00023319"/>
    </source>
</evidence>
<evidence type="ECO:0000256" key="1">
    <source>
        <dbReference type="ARBA" id="ARBA00004613"/>
    </source>
</evidence>
<dbReference type="CDD" id="cd00096">
    <property type="entry name" value="Ig"/>
    <property type="match status" value="1"/>
</dbReference>
<dbReference type="InterPro" id="IPR036179">
    <property type="entry name" value="Ig-like_dom_sf"/>
</dbReference>
<feature type="domain" description="Ig-like" evidence="6">
    <location>
        <begin position="778"/>
        <end position="861"/>
    </location>
</feature>
<accession>A0AAJ6ZFP8</accession>